<dbReference type="InterPro" id="IPR014729">
    <property type="entry name" value="Rossmann-like_a/b/a_fold"/>
</dbReference>
<dbReference type="Proteomes" id="UP000186513">
    <property type="component" value="Unassembled WGS sequence"/>
</dbReference>
<dbReference type="GO" id="GO:0005524">
    <property type="term" value="F:ATP binding"/>
    <property type="evidence" value="ECO:0007669"/>
    <property type="project" value="UniProtKB-KW"/>
</dbReference>
<evidence type="ECO:0000256" key="3">
    <source>
        <dbReference type="ARBA" id="ARBA00009014"/>
    </source>
</evidence>
<keyword evidence="7 11" id="KW-0547">Nucleotide-binding</keyword>
<dbReference type="EMBL" id="FPKR01000001">
    <property type="protein sequence ID" value="SFZ70075.1"/>
    <property type="molecule type" value="Genomic_DNA"/>
</dbReference>
<reference evidence="13 14" key="1">
    <citation type="submission" date="2016-11" db="EMBL/GenBank/DDBJ databases">
        <authorList>
            <person name="Jaros S."/>
            <person name="Januszkiewicz K."/>
            <person name="Wedrychowicz H."/>
        </authorList>
    </citation>
    <scope>NUCLEOTIDE SEQUENCE [LARGE SCALE GENOMIC DNA]</scope>
    <source>
        <strain evidence="13 14">DSM 18899</strain>
    </source>
</reference>
<dbReference type="InterPro" id="IPR005248">
    <property type="entry name" value="NadD/NMNAT"/>
</dbReference>
<keyword evidence="14" id="KW-1185">Reference proteome</keyword>
<dbReference type="UniPathway" id="UPA00253">
    <property type="reaction ID" value="UER00332"/>
</dbReference>
<evidence type="ECO:0000256" key="4">
    <source>
        <dbReference type="ARBA" id="ARBA00022642"/>
    </source>
</evidence>
<dbReference type="HAMAP" id="MF_00244">
    <property type="entry name" value="NaMN_adenylyltr"/>
    <property type="match status" value="1"/>
</dbReference>
<dbReference type="NCBIfam" id="TIGR00125">
    <property type="entry name" value="cyt_tran_rel"/>
    <property type="match status" value="1"/>
</dbReference>
<keyword evidence="5 11" id="KW-0808">Transferase</keyword>
<organism evidence="13 14">
    <name type="scientific">Chitinimonas taiwanensis DSM 18899</name>
    <dbReference type="NCBI Taxonomy" id="1121279"/>
    <lineage>
        <taxon>Bacteria</taxon>
        <taxon>Pseudomonadati</taxon>
        <taxon>Pseudomonadota</taxon>
        <taxon>Betaproteobacteria</taxon>
        <taxon>Neisseriales</taxon>
        <taxon>Chitinibacteraceae</taxon>
        <taxon>Chitinimonas</taxon>
    </lineage>
</organism>
<dbReference type="NCBIfam" id="NF000840">
    <property type="entry name" value="PRK00071.1-3"/>
    <property type="match status" value="1"/>
</dbReference>
<comment type="pathway">
    <text evidence="2 11">Cofactor biosynthesis; NAD(+) biosynthesis; deamido-NAD(+) from nicotinate D-ribonucleotide: step 1/1.</text>
</comment>
<dbReference type="Pfam" id="PF01467">
    <property type="entry name" value="CTP_transf_like"/>
    <property type="match status" value="1"/>
</dbReference>
<evidence type="ECO:0000256" key="5">
    <source>
        <dbReference type="ARBA" id="ARBA00022679"/>
    </source>
</evidence>
<dbReference type="GO" id="GO:0004515">
    <property type="term" value="F:nicotinate-nucleotide adenylyltransferase activity"/>
    <property type="evidence" value="ECO:0007669"/>
    <property type="project" value="UniProtKB-UniRule"/>
</dbReference>
<dbReference type="NCBIfam" id="NF000839">
    <property type="entry name" value="PRK00071.1-1"/>
    <property type="match status" value="1"/>
</dbReference>
<evidence type="ECO:0000256" key="6">
    <source>
        <dbReference type="ARBA" id="ARBA00022695"/>
    </source>
</evidence>
<feature type="domain" description="Cytidyltransferase-like" evidence="12">
    <location>
        <begin position="5"/>
        <end position="187"/>
    </location>
</feature>
<dbReference type="OrthoDB" id="5295945at2"/>
<dbReference type="Gene3D" id="3.40.50.620">
    <property type="entry name" value="HUPs"/>
    <property type="match status" value="1"/>
</dbReference>
<dbReference type="PANTHER" id="PTHR39321">
    <property type="entry name" value="NICOTINATE-NUCLEOTIDE ADENYLYLTRANSFERASE-RELATED"/>
    <property type="match status" value="1"/>
</dbReference>
<evidence type="ECO:0000256" key="2">
    <source>
        <dbReference type="ARBA" id="ARBA00005019"/>
    </source>
</evidence>
<dbReference type="SUPFAM" id="SSF52374">
    <property type="entry name" value="Nucleotidylyl transferase"/>
    <property type="match status" value="1"/>
</dbReference>
<evidence type="ECO:0000256" key="1">
    <source>
        <dbReference type="ARBA" id="ARBA00002324"/>
    </source>
</evidence>
<comment type="similarity">
    <text evidence="3 11">Belongs to the NadD family.</text>
</comment>
<proteinExistence type="inferred from homology"/>
<dbReference type="CDD" id="cd02165">
    <property type="entry name" value="NMNAT"/>
    <property type="match status" value="1"/>
</dbReference>
<evidence type="ECO:0000313" key="14">
    <source>
        <dbReference type="Proteomes" id="UP000186513"/>
    </source>
</evidence>
<dbReference type="GO" id="GO:0009435">
    <property type="term" value="P:NAD+ biosynthetic process"/>
    <property type="evidence" value="ECO:0007669"/>
    <property type="project" value="UniProtKB-UniRule"/>
</dbReference>
<keyword evidence="8 11" id="KW-0067">ATP-binding</keyword>
<dbReference type="InterPro" id="IPR004821">
    <property type="entry name" value="Cyt_trans-like"/>
</dbReference>
<evidence type="ECO:0000256" key="8">
    <source>
        <dbReference type="ARBA" id="ARBA00022840"/>
    </source>
</evidence>
<dbReference type="STRING" id="1121279.SAMN02745887_00035"/>
<name>A0A1K2H2T4_9NEIS</name>
<evidence type="ECO:0000256" key="11">
    <source>
        <dbReference type="HAMAP-Rule" id="MF_00244"/>
    </source>
</evidence>
<evidence type="ECO:0000313" key="13">
    <source>
        <dbReference type="EMBL" id="SFZ70075.1"/>
    </source>
</evidence>
<dbReference type="PANTHER" id="PTHR39321:SF3">
    <property type="entry name" value="PHOSPHOPANTETHEINE ADENYLYLTRANSFERASE"/>
    <property type="match status" value="1"/>
</dbReference>
<accession>A0A1K2H2T4</accession>
<protein>
    <recommendedName>
        <fullName evidence="11">Probable nicotinate-nucleotide adenylyltransferase</fullName>
        <ecNumber evidence="11">2.7.7.18</ecNumber>
    </recommendedName>
    <alternativeName>
        <fullName evidence="11">Deamido-NAD(+) diphosphorylase</fullName>
    </alternativeName>
    <alternativeName>
        <fullName evidence="11">Deamido-NAD(+) pyrophosphorylase</fullName>
    </alternativeName>
    <alternativeName>
        <fullName evidence="11">Nicotinate mononucleotide adenylyltransferase</fullName>
        <shortName evidence="11">NaMN adenylyltransferase</shortName>
    </alternativeName>
</protein>
<keyword evidence="4 11" id="KW-0662">Pyridine nucleotide biosynthesis</keyword>
<comment type="catalytic activity">
    <reaction evidence="10 11">
        <text>nicotinate beta-D-ribonucleotide + ATP + H(+) = deamido-NAD(+) + diphosphate</text>
        <dbReference type="Rhea" id="RHEA:22860"/>
        <dbReference type="ChEBI" id="CHEBI:15378"/>
        <dbReference type="ChEBI" id="CHEBI:30616"/>
        <dbReference type="ChEBI" id="CHEBI:33019"/>
        <dbReference type="ChEBI" id="CHEBI:57502"/>
        <dbReference type="ChEBI" id="CHEBI:58437"/>
        <dbReference type="EC" id="2.7.7.18"/>
    </reaction>
</comment>
<evidence type="ECO:0000259" key="12">
    <source>
        <dbReference type="Pfam" id="PF01467"/>
    </source>
</evidence>
<dbReference type="EC" id="2.7.7.18" evidence="11"/>
<keyword evidence="9 11" id="KW-0520">NAD</keyword>
<evidence type="ECO:0000256" key="9">
    <source>
        <dbReference type="ARBA" id="ARBA00023027"/>
    </source>
</evidence>
<sequence>MRLGIFGGSFDPIHYGHLRIAEEFADLLALNRVDLLPTANPPHRQALQAGNVARLEMVRLAIAGNPRLGLDARELQRSGPAYTFDSLCELRAELGPQLKLSWLIGADSFLSLDRWHRWRELLDLAHLAVACRPGFDLLRWKELASPELAEQVLPRIQTLSVTDPLDAGTIALLPTTPLAISSTAIRAQLATGHSARYLLPDTVLDYAGRHLLYQAAK</sequence>
<comment type="function">
    <text evidence="1 11">Catalyzes the reversible adenylation of nicotinate mononucleotide (NaMN) to nicotinic acid adenine dinucleotide (NaAD).</text>
</comment>
<dbReference type="NCBIfam" id="TIGR00482">
    <property type="entry name" value="nicotinate (nicotinamide) nucleotide adenylyltransferase"/>
    <property type="match status" value="1"/>
</dbReference>
<evidence type="ECO:0000256" key="7">
    <source>
        <dbReference type="ARBA" id="ARBA00022741"/>
    </source>
</evidence>
<dbReference type="AlphaFoldDB" id="A0A1K2H2T4"/>
<evidence type="ECO:0000256" key="10">
    <source>
        <dbReference type="ARBA" id="ARBA00048721"/>
    </source>
</evidence>
<keyword evidence="6 11" id="KW-0548">Nucleotidyltransferase</keyword>
<gene>
    <name evidence="11" type="primary">nadD</name>
    <name evidence="13" type="ORF">SAMN02745887_00035</name>
</gene>
<dbReference type="RefSeq" id="WP_072426603.1">
    <property type="nucleotide sequence ID" value="NZ_FPKR01000001.1"/>
</dbReference>